<dbReference type="Proteomes" id="UP000477849">
    <property type="component" value="Unassembled WGS sequence"/>
</dbReference>
<sequence>MARILRKIAGGVVLIGLAVVAGMVVPRPLSGKPAIAATGSREILGLSNPIHTDIVLPFDDDVVGAFGDLIAAGSPLDHPDARYVVFGWGGRSFYIETPTWGDLKPMPVLKALTLDSSVLHVDVAAQIDLDAPGVQRFSTDEEGMDRLIDFVRTTLVSSDGAVQPIEGAAYGATDMFYEANGSFNVLAGCNTWTAAALRTAGVRTGWWTPLPVTLRWSLDMLN</sequence>
<comment type="caution">
    <text evidence="1">The sequence shown here is derived from an EMBL/GenBank/DDBJ whole genome shotgun (WGS) entry which is preliminary data.</text>
</comment>
<dbReference type="EMBL" id="JAAKZH010000001">
    <property type="protein sequence ID" value="NGO62408.1"/>
    <property type="molecule type" value="Genomic_DNA"/>
</dbReference>
<proteinExistence type="predicted"/>
<dbReference type="AlphaFoldDB" id="A0A6M1S1Z7"/>
<dbReference type="RefSeq" id="WP_163900495.1">
    <property type="nucleotide sequence ID" value="NZ_CP048427.1"/>
</dbReference>
<dbReference type="Pfam" id="PF09601">
    <property type="entry name" value="DUF2459"/>
    <property type="match status" value="1"/>
</dbReference>
<accession>A0A6M1S1Z7</accession>
<reference evidence="1 2" key="1">
    <citation type="submission" date="2020-02" db="EMBL/GenBank/DDBJ databases">
        <title>Genome sequence of the type strain CCBAU10050 of Rhizobium daejeonense.</title>
        <authorList>
            <person name="Gao J."/>
            <person name="Sun J."/>
        </authorList>
    </citation>
    <scope>NUCLEOTIDE SEQUENCE [LARGE SCALE GENOMIC DNA]</scope>
    <source>
        <strain evidence="1 2">CCBAU10050</strain>
    </source>
</reference>
<dbReference type="NCBIfam" id="TIGR02117">
    <property type="entry name" value="chp_urease_rgn"/>
    <property type="match status" value="1"/>
</dbReference>
<evidence type="ECO:0000313" key="2">
    <source>
        <dbReference type="Proteomes" id="UP000477849"/>
    </source>
</evidence>
<organism evidence="1 2">
    <name type="scientific">Rhizobium daejeonense</name>
    <dbReference type="NCBI Taxonomy" id="240521"/>
    <lineage>
        <taxon>Bacteria</taxon>
        <taxon>Pseudomonadati</taxon>
        <taxon>Pseudomonadota</taxon>
        <taxon>Alphaproteobacteria</taxon>
        <taxon>Hyphomicrobiales</taxon>
        <taxon>Rhizobiaceae</taxon>
        <taxon>Rhizobium/Agrobacterium group</taxon>
        <taxon>Rhizobium</taxon>
    </lineage>
</organism>
<evidence type="ECO:0000313" key="1">
    <source>
        <dbReference type="EMBL" id="NGO62408.1"/>
    </source>
</evidence>
<gene>
    <name evidence="1" type="ORF">G6N76_01880</name>
</gene>
<name>A0A6M1S1Z7_9HYPH</name>
<dbReference type="InterPro" id="IPR011727">
    <property type="entry name" value="CHP02117"/>
</dbReference>
<protein>
    <submittedName>
        <fullName evidence="1">TIGR02117 family protein</fullName>
    </submittedName>
</protein>
<keyword evidence="2" id="KW-1185">Reference proteome</keyword>